<evidence type="ECO:0000313" key="3">
    <source>
        <dbReference type="Proteomes" id="UP001299046"/>
    </source>
</evidence>
<dbReference type="CDD" id="cd16936">
    <property type="entry name" value="HATPase_RsbW-like"/>
    <property type="match status" value="1"/>
</dbReference>
<name>A0ABU5YFB7_9MYCO</name>
<feature type="domain" description="STAS" evidence="1">
    <location>
        <begin position="8"/>
        <end position="118"/>
    </location>
</feature>
<dbReference type="InterPro" id="IPR036890">
    <property type="entry name" value="HATPase_C_sf"/>
</dbReference>
<dbReference type="PANTHER" id="PTHR35526:SF3">
    <property type="entry name" value="ANTI-SIGMA-F FACTOR RSBW"/>
    <property type="match status" value="1"/>
</dbReference>
<evidence type="ECO:0000313" key="2">
    <source>
        <dbReference type="EMBL" id="MEB3048739.1"/>
    </source>
</evidence>
<proteinExistence type="predicted"/>
<accession>A0ABU5YFB7</accession>
<protein>
    <submittedName>
        <fullName evidence="2">STAS domain-containing protein</fullName>
    </submittedName>
</protein>
<dbReference type="Pfam" id="PF01740">
    <property type="entry name" value="STAS"/>
    <property type="match status" value="1"/>
</dbReference>
<evidence type="ECO:0000259" key="1">
    <source>
        <dbReference type="PROSITE" id="PS50801"/>
    </source>
</evidence>
<dbReference type="InterPro" id="IPR036513">
    <property type="entry name" value="STAS_dom_sf"/>
</dbReference>
<dbReference type="SUPFAM" id="SSF52091">
    <property type="entry name" value="SpoIIaa-like"/>
    <property type="match status" value="1"/>
</dbReference>
<dbReference type="InterPro" id="IPR002645">
    <property type="entry name" value="STAS_dom"/>
</dbReference>
<reference evidence="2 3" key="1">
    <citation type="submission" date="2023-12" db="EMBL/GenBank/DDBJ databases">
        <title>Description of new species of Mycobacterium terrae complex isolated from sewage at the Sao Paulo Zoological Park Foundation in Brazil.</title>
        <authorList>
            <person name="Romagnoli C.L."/>
            <person name="Conceicao E.C."/>
            <person name="Machado E."/>
            <person name="Barreto L.B.P.F."/>
            <person name="Sharma A."/>
            <person name="Silva N.M."/>
            <person name="Marques L.E."/>
            <person name="Juliana M.A."/>
            <person name="Lourenco M.C.S."/>
            <person name="Digiampietri L.A."/>
            <person name="Suffys P.N."/>
            <person name="Viana-Niero C."/>
        </authorList>
    </citation>
    <scope>NUCLEOTIDE SEQUENCE [LARGE SCALE GENOMIC DNA]</scope>
    <source>
        <strain evidence="2 3">MYC123</strain>
    </source>
</reference>
<keyword evidence="3" id="KW-1185">Reference proteome</keyword>
<sequence length="251" mass="26991">MTGTSDELRLSAATIGTVCLLTAVGTLDSSTYRRVRDRVIEAALGEPAAVLVDVNGLDGVAPSVWLAFASARWHVSTWPGIPILLVCGRPELAARIAQSGVTRHVPVHSDIEAALRSLTHDELHRRRARIELPRRLTSLRRARDFVGNRLSDWSQGQLIPAAKVVADVLVSNVLRHTQSPPVVLLENARSTVTIAVQDAEEAPAVRREAADGSTDRASGLAVVDVLCRAWGSAPTPHGKTVWAVIGPENRL</sequence>
<dbReference type="InterPro" id="IPR050267">
    <property type="entry name" value="Anti-sigma-factor_SerPK"/>
</dbReference>
<dbReference type="PANTHER" id="PTHR35526">
    <property type="entry name" value="ANTI-SIGMA-F FACTOR RSBW-RELATED"/>
    <property type="match status" value="1"/>
</dbReference>
<organism evidence="2 3">
    <name type="scientific">[Mycobacterium] zoologicum</name>
    <dbReference type="NCBI Taxonomy" id="2872311"/>
    <lineage>
        <taxon>Bacteria</taxon>
        <taxon>Bacillati</taxon>
        <taxon>Actinomycetota</taxon>
        <taxon>Actinomycetes</taxon>
        <taxon>Mycobacteriales</taxon>
        <taxon>Mycobacteriaceae</taxon>
        <taxon>Mycolicibacter</taxon>
    </lineage>
</organism>
<dbReference type="RefSeq" id="WP_329799961.1">
    <property type="nucleotide sequence ID" value="NZ_JAYJJT010000003.1"/>
</dbReference>
<dbReference type="EMBL" id="JAYJJT010000003">
    <property type="protein sequence ID" value="MEB3048739.1"/>
    <property type="molecule type" value="Genomic_DNA"/>
</dbReference>
<dbReference type="Proteomes" id="UP001299046">
    <property type="component" value="Unassembled WGS sequence"/>
</dbReference>
<dbReference type="Gene3D" id="3.30.750.24">
    <property type="entry name" value="STAS domain"/>
    <property type="match status" value="1"/>
</dbReference>
<comment type="caution">
    <text evidence="2">The sequence shown here is derived from an EMBL/GenBank/DDBJ whole genome shotgun (WGS) entry which is preliminary data.</text>
</comment>
<dbReference type="Gene3D" id="3.30.565.10">
    <property type="entry name" value="Histidine kinase-like ATPase, C-terminal domain"/>
    <property type="match status" value="1"/>
</dbReference>
<dbReference type="PROSITE" id="PS50801">
    <property type="entry name" value="STAS"/>
    <property type="match status" value="1"/>
</dbReference>
<gene>
    <name evidence="2" type="ORF">KV112_03135</name>
</gene>